<organism evidence="14 15">
    <name type="scientific">Candidatus Pristimantibacillus lignocellulolyticus</name>
    <dbReference type="NCBI Taxonomy" id="2994561"/>
    <lineage>
        <taxon>Bacteria</taxon>
        <taxon>Bacillati</taxon>
        <taxon>Bacillota</taxon>
        <taxon>Bacilli</taxon>
        <taxon>Bacillales</taxon>
        <taxon>Paenibacillaceae</taxon>
        <taxon>Candidatus Pristimantibacillus</taxon>
    </lineage>
</organism>
<feature type="binding site" evidence="12">
    <location>
        <position position="234"/>
    </location>
    <ligand>
        <name>K(+)</name>
        <dbReference type="ChEBI" id="CHEBI:29103"/>
    </ligand>
</feature>
<dbReference type="SUPFAM" id="SSF53613">
    <property type="entry name" value="Ribokinase-like"/>
    <property type="match status" value="1"/>
</dbReference>
<keyword evidence="10 12" id="KW-0630">Potassium</keyword>
<dbReference type="InterPro" id="IPR011877">
    <property type="entry name" value="Ribokinase"/>
</dbReference>
<evidence type="ECO:0000313" key="14">
    <source>
        <dbReference type="EMBL" id="URN96451.1"/>
    </source>
</evidence>
<feature type="binding site" evidence="12">
    <location>
        <begin position="14"/>
        <end position="16"/>
    </location>
    <ligand>
        <name>substrate</name>
    </ligand>
</feature>
<feature type="active site" description="Proton acceptor" evidence="12">
    <location>
        <position position="240"/>
    </location>
</feature>
<comment type="subcellular location">
    <subcellularLocation>
        <location evidence="12">Cytoplasm</location>
    </subcellularLocation>
</comment>
<dbReference type="Proteomes" id="UP001056756">
    <property type="component" value="Chromosome"/>
</dbReference>
<comment type="pathway">
    <text evidence="12">Carbohydrate metabolism; D-ribose degradation; D-ribose 5-phosphate from beta-D-ribopyranose: step 2/2.</text>
</comment>
<keyword evidence="11 12" id="KW-0119">Carbohydrate metabolism</keyword>
<dbReference type="AlphaFoldDB" id="A0A9J6ZJP4"/>
<proteinExistence type="inferred from homology"/>
<comment type="function">
    <text evidence="12">Catalyzes the phosphorylation of ribose at O-5 in a reaction requiring ATP and magnesium. The resulting D-ribose-5-phosphate can then be used either for sythesis of nucleotides, histidine, and tryptophan, or as a component of the pentose phosphate pathway.</text>
</comment>
<comment type="catalytic activity">
    <reaction evidence="12">
        <text>D-ribose + ATP = D-ribose 5-phosphate + ADP + H(+)</text>
        <dbReference type="Rhea" id="RHEA:13697"/>
        <dbReference type="ChEBI" id="CHEBI:15378"/>
        <dbReference type="ChEBI" id="CHEBI:30616"/>
        <dbReference type="ChEBI" id="CHEBI:47013"/>
        <dbReference type="ChEBI" id="CHEBI:78346"/>
        <dbReference type="ChEBI" id="CHEBI:456216"/>
        <dbReference type="EC" id="2.7.1.15"/>
    </reaction>
</comment>
<dbReference type="GO" id="GO:0005524">
    <property type="term" value="F:ATP binding"/>
    <property type="evidence" value="ECO:0007669"/>
    <property type="project" value="UniProtKB-UniRule"/>
</dbReference>
<dbReference type="NCBIfam" id="TIGR02152">
    <property type="entry name" value="D_ribokin_bact"/>
    <property type="match status" value="1"/>
</dbReference>
<feature type="binding site" evidence="12">
    <location>
        <position position="236"/>
    </location>
    <ligand>
        <name>K(+)</name>
        <dbReference type="ChEBI" id="CHEBI:29103"/>
    </ligand>
</feature>
<comment type="similarity">
    <text evidence="1">Belongs to the carbohydrate kinase pfkB family.</text>
</comment>
<keyword evidence="4 12" id="KW-0808">Transferase</keyword>
<dbReference type="PROSITE" id="PS00584">
    <property type="entry name" value="PFKB_KINASES_2"/>
    <property type="match status" value="1"/>
</dbReference>
<evidence type="ECO:0000256" key="10">
    <source>
        <dbReference type="ARBA" id="ARBA00022958"/>
    </source>
</evidence>
<dbReference type="CDD" id="cd01174">
    <property type="entry name" value="ribokinase"/>
    <property type="match status" value="1"/>
</dbReference>
<reference evidence="14" key="1">
    <citation type="submission" date="2022-05" db="EMBL/GenBank/DDBJ databases">
        <title>Novel bacterial taxa in a minimal lignocellulolytic consortium and its capacity to transform plastics disclosed by genome-resolved metagenomics.</title>
        <authorList>
            <person name="Rodriguez C.A.D."/>
            <person name="Diaz-Garcia L."/>
            <person name="Herrera K."/>
            <person name="Tarazona N.A."/>
            <person name="Sproer C."/>
            <person name="Overmann J."/>
            <person name="Jimenez D.J."/>
        </authorList>
    </citation>
    <scope>NUCLEOTIDE SEQUENCE</scope>
    <source>
        <strain evidence="14">MAG5</strain>
    </source>
</reference>
<keyword evidence="7 12" id="KW-0418">Kinase</keyword>
<accession>A0A9J6ZJP4</accession>
<dbReference type="InterPro" id="IPR011611">
    <property type="entry name" value="PfkB_dom"/>
</dbReference>
<gene>
    <name evidence="12 14" type="primary">rbsK</name>
    <name evidence="14" type="ORF">NAG76_09625</name>
</gene>
<evidence type="ECO:0000256" key="5">
    <source>
        <dbReference type="ARBA" id="ARBA00022723"/>
    </source>
</evidence>
<feature type="binding site" evidence="12">
    <location>
        <position position="273"/>
    </location>
    <ligand>
        <name>K(+)</name>
        <dbReference type="ChEBI" id="CHEBI:29103"/>
    </ligand>
</feature>
<feature type="binding site" evidence="12">
    <location>
        <position position="141"/>
    </location>
    <ligand>
        <name>substrate</name>
    </ligand>
</feature>
<keyword evidence="6 12" id="KW-0547">Nucleotide-binding</keyword>
<name>A0A9J6ZJP4_9BACL</name>
<dbReference type="EC" id="2.7.1.15" evidence="2 12"/>
<evidence type="ECO:0000256" key="4">
    <source>
        <dbReference type="ARBA" id="ARBA00022679"/>
    </source>
</evidence>
<evidence type="ECO:0000256" key="9">
    <source>
        <dbReference type="ARBA" id="ARBA00022842"/>
    </source>
</evidence>
<evidence type="ECO:0000256" key="11">
    <source>
        <dbReference type="ARBA" id="ARBA00023277"/>
    </source>
</evidence>
<dbReference type="PANTHER" id="PTHR10584:SF166">
    <property type="entry name" value="RIBOKINASE"/>
    <property type="match status" value="1"/>
</dbReference>
<dbReference type="InterPro" id="IPR002139">
    <property type="entry name" value="Ribo/fructo_kinase"/>
</dbReference>
<dbReference type="PRINTS" id="PR00990">
    <property type="entry name" value="RIBOKINASE"/>
</dbReference>
<dbReference type="GO" id="GO:0004747">
    <property type="term" value="F:ribokinase activity"/>
    <property type="evidence" value="ECO:0007669"/>
    <property type="project" value="UniProtKB-UniRule"/>
</dbReference>
<feature type="binding site" evidence="12">
    <location>
        <begin position="208"/>
        <end position="213"/>
    </location>
    <ligand>
        <name>ATP</name>
        <dbReference type="ChEBI" id="CHEBI:30616"/>
    </ligand>
</feature>
<dbReference type="GO" id="GO:0019303">
    <property type="term" value="P:D-ribose catabolic process"/>
    <property type="evidence" value="ECO:0007669"/>
    <property type="project" value="UniProtKB-UniRule"/>
</dbReference>
<dbReference type="GO" id="GO:0005829">
    <property type="term" value="C:cytosol"/>
    <property type="evidence" value="ECO:0007669"/>
    <property type="project" value="TreeGrafter"/>
</dbReference>
<dbReference type="InterPro" id="IPR002173">
    <property type="entry name" value="Carboh/pur_kinase_PfkB_CS"/>
</dbReference>
<evidence type="ECO:0000256" key="12">
    <source>
        <dbReference type="HAMAP-Rule" id="MF_01987"/>
    </source>
</evidence>
<comment type="cofactor">
    <cofactor evidence="12">
        <name>Mg(2+)</name>
        <dbReference type="ChEBI" id="CHEBI:18420"/>
    </cofactor>
    <text evidence="12">Requires a divalent cation, most likely magnesium in vivo, as an electrophilic catalyst to aid phosphoryl group transfer. It is the chelate of the metal and the nucleotide that is the actual substrate.</text>
</comment>
<dbReference type="KEGG" id="plig:NAG76_09625"/>
<evidence type="ECO:0000313" key="15">
    <source>
        <dbReference type="Proteomes" id="UP001056756"/>
    </source>
</evidence>
<dbReference type="Gene3D" id="3.40.1190.20">
    <property type="match status" value="1"/>
</dbReference>
<feature type="binding site" evidence="12">
    <location>
        <position position="240"/>
    </location>
    <ligand>
        <name>substrate</name>
    </ligand>
</feature>
<keyword evidence="12" id="KW-0963">Cytoplasm</keyword>
<comment type="subunit">
    <text evidence="12">Homodimer.</text>
</comment>
<dbReference type="Pfam" id="PF00294">
    <property type="entry name" value="PfkB"/>
    <property type="match status" value="1"/>
</dbReference>
<feature type="binding site" evidence="12">
    <location>
        <begin position="42"/>
        <end position="46"/>
    </location>
    <ligand>
        <name>substrate</name>
    </ligand>
</feature>
<dbReference type="EMBL" id="CP097899">
    <property type="protein sequence ID" value="URN96451.1"/>
    <property type="molecule type" value="Genomic_DNA"/>
</dbReference>
<keyword evidence="8 12" id="KW-0067">ATP-binding</keyword>
<evidence type="ECO:0000256" key="1">
    <source>
        <dbReference type="ARBA" id="ARBA00005380"/>
    </source>
</evidence>
<feature type="binding site" evidence="12">
    <location>
        <position position="264"/>
    </location>
    <ligand>
        <name>ATP</name>
        <dbReference type="ChEBI" id="CHEBI:30616"/>
    </ligand>
</feature>
<feature type="binding site" evidence="12">
    <location>
        <begin position="239"/>
        <end position="240"/>
    </location>
    <ligand>
        <name>ATP</name>
        <dbReference type="ChEBI" id="CHEBI:30616"/>
    </ligand>
</feature>
<evidence type="ECO:0000259" key="13">
    <source>
        <dbReference type="Pfam" id="PF00294"/>
    </source>
</evidence>
<dbReference type="InterPro" id="IPR029056">
    <property type="entry name" value="Ribokinase-like"/>
</dbReference>
<feature type="binding site" evidence="12">
    <location>
        <position position="275"/>
    </location>
    <ligand>
        <name>K(+)</name>
        <dbReference type="ChEBI" id="CHEBI:29103"/>
    </ligand>
</feature>
<evidence type="ECO:0000256" key="7">
    <source>
        <dbReference type="ARBA" id="ARBA00022777"/>
    </source>
</evidence>
<dbReference type="GO" id="GO:0046872">
    <property type="term" value="F:metal ion binding"/>
    <property type="evidence" value="ECO:0007669"/>
    <property type="project" value="UniProtKB-KW"/>
</dbReference>
<dbReference type="HAMAP" id="MF_01987">
    <property type="entry name" value="Ribokinase"/>
    <property type="match status" value="1"/>
</dbReference>
<comment type="caution">
    <text evidence="12">Lacks conserved residue(s) required for the propagation of feature annotation.</text>
</comment>
<evidence type="ECO:0000256" key="3">
    <source>
        <dbReference type="ARBA" id="ARBA00016943"/>
    </source>
</evidence>
<feature type="domain" description="Carbohydrate kinase PfkB" evidence="13">
    <location>
        <begin position="5"/>
        <end position="282"/>
    </location>
</feature>
<comment type="activity regulation">
    <text evidence="12">Activated by a monovalent cation that binds near, but not in, the active site. The most likely occupant of the site in vivo is potassium. Ion binding induces a conformational change that may alter substrate affinity.</text>
</comment>
<comment type="similarity">
    <text evidence="12">Belongs to the carbohydrate kinase PfkB family. Ribokinase subfamily.</text>
</comment>
<sequence>MEQKPKITVVGSINMDLVTITSQVPKTGETLIGDQFHMNPGGKGANQAVAVARLGGQVKLIGCVGTDSFGNDILQHLQEQGVDVSDVEPVTHMTGTASIIVANQDNSIIVVPGANNNVTAAFVESKRDIIADSDILILQLEIPLEGVQKAIEIAKENGVKVILNPAPIQNLPLQVIQDVDYITPNEHEYLLLKEERNEDLFAEKLIITKGSKGVSIVEDGKEIIIPAYKMNVVDTTGAGDSFNGGLAIALSKGLDIKDACKYGNAVAALSTTKLGAQTGMPTGEEVESFIGNQGQLV</sequence>
<evidence type="ECO:0000256" key="8">
    <source>
        <dbReference type="ARBA" id="ARBA00022840"/>
    </source>
</evidence>
<protein>
    <recommendedName>
        <fullName evidence="3 12">Ribokinase</fullName>
        <shortName evidence="12">RK</shortName>
        <ecNumber evidence="2 12">2.7.1.15</ecNumber>
    </recommendedName>
</protein>
<keyword evidence="5 12" id="KW-0479">Metal-binding</keyword>
<dbReference type="PANTHER" id="PTHR10584">
    <property type="entry name" value="SUGAR KINASE"/>
    <property type="match status" value="1"/>
</dbReference>
<dbReference type="PROSITE" id="PS00583">
    <property type="entry name" value="PFKB_KINASES_1"/>
    <property type="match status" value="1"/>
</dbReference>
<feature type="binding site" evidence="12">
    <location>
        <position position="185"/>
    </location>
    <ligand>
        <name>ATP</name>
        <dbReference type="ChEBI" id="CHEBI:30616"/>
    </ligand>
</feature>
<keyword evidence="9 12" id="KW-0460">Magnesium</keyword>
<evidence type="ECO:0000256" key="6">
    <source>
        <dbReference type="ARBA" id="ARBA00022741"/>
    </source>
</evidence>
<feature type="binding site" evidence="12">
    <location>
        <position position="270"/>
    </location>
    <ligand>
        <name>K(+)</name>
        <dbReference type="ChEBI" id="CHEBI:29103"/>
    </ligand>
</feature>
<evidence type="ECO:0000256" key="2">
    <source>
        <dbReference type="ARBA" id="ARBA00012035"/>
    </source>
</evidence>